<feature type="domain" description="Ig-like" evidence="8">
    <location>
        <begin position="102"/>
        <end position="197"/>
    </location>
</feature>
<dbReference type="Pfam" id="PF13927">
    <property type="entry name" value="Ig_3"/>
    <property type="match status" value="2"/>
</dbReference>
<accession>A0ABM0LY83</accession>
<dbReference type="PANTHER" id="PTHR11640">
    <property type="entry name" value="NEPHRIN"/>
    <property type="match status" value="1"/>
</dbReference>
<evidence type="ECO:0000256" key="4">
    <source>
        <dbReference type="ARBA" id="ARBA00023180"/>
    </source>
</evidence>
<dbReference type="InterPro" id="IPR013783">
    <property type="entry name" value="Ig-like_fold"/>
</dbReference>
<keyword evidence="5" id="KW-0393">Immunoglobulin domain</keyword>
<feature type="domain" description="Ig-like" evidence="8">
    <location>
        <begin position="2"/>
        <end position="80"/>
    </location>
</feature>
<dbReference type="SMART" id="SM00408">
    <property type="entry name" value="IGc2"/>
    <property type="match status" value="7"/>
</dbReference>
<dbReference type="SUPFAM" id="SSF56112">
    <property type="entry name" value="Protein kinase-like (PK-like)"/>
    <property type="match status" value="1"/>
</dbReference>
<keyword evidence="4" id="KW-0325">Glycoprotein</keyword>
<dbReference type="InterPro" id="IPR013162">
    <property type="entry name" value="CD80_C2-set"/>
</dbReference>
<dbReference type="Gene3D" id="2.60.40.10">
    <property type="entry name" value="Immunoglobulins"/>
    <property type="match status" value="10"/>
</dbReference>
<dbReference type="Pfam" id="PF08205">
    <property type="entry name" value="C2-set_2"/>
    <property type="match status" value="4"/>
</dbReference>
<dbReference type="InterPro" id="IPR003598">
    <property type="entry name" value="Ig_sub2"/>
</dbReference>
<dbReference type="InterPro" id="IPR051275">
    <property type="entry name" value="Cell_adhesion_signaling"/>
</dbReference>
<keyword evidence="9" id="KW-1185">Reference proteome</keyword>
<feature type="non-terminal residue" evidence="10">
    <location>
        <position position="1472"/>
    </location>
</feature>
<dbReference type="Proteomes" id="UP000694865">
    <property type="component" value="Unplaced"/>
</dbReference>
<comment type="subcellular location">
    <subcellularLocation>
        <location evidence="1">Membrane</location>
        <topology evidence="1">Single-pass type I membrane protein</topology>
    </subcellularLocation>
</comment>
<feature type="domain" description="Ig-like" evidence="8">
    <location>
        <begin position="316"/>
        <end position="403"/>
    </location>
</feature>
<keyword evidence="2" id="KW-0472">Membrane</keyword>
<evidence type="ECO:0000313" key="9">
    <source>
        <dbReference type="Proteomes" id="UP000694865"/>
    </source>
</evidence>
<feature type="domain" description="Protein kinase" evidence="7">
    <location>
        <begin position="1347"/>
        <end position="1472"/>
    </location>
</feature>
<feature type="domain" description="Ig-like" evidence="8">
    <location>
        <begin position="1060"/>
        <end position="1168"/>
    </location>
</feature>
<name>A0ABM0LY83_SACKO</name>
<dbReference type="InterPro" id="IPR036179">
    <property type="entry name" value="Ig-like_dom_sf"/>
</dbReference>
<dbReference type="InterPro" id="IPR013098">
    <property type="entry name" value="Ig_I-set"/>
</dbReference>
<reference evidence="10" key="1">
    <citation type="submission" date="2025-08" db="UniProtKB">
        <authorList>
            <consortium name="RefSeq"/>
        </authorList>
    </citation>
    <scope>IDENTIFICATION</scope>
    <source>
        <tissue evidence="10">Testes</tissue>
    </source>
</reference>
<organism evidence="9 10">
    <name type="scientific">Saccoglossus kowalevskii</name>
    <name type="common">Acorn worm</name>
    <dbReference type="NCBI Taxonomy" id="10224"/>
    <lineage>
        <taxon>Eukaryota</taxon>
        <taxon>Metazoa</taxon>
        <taxon>Hemichordata</taxon>
        <taxon>Enteropneusta</taxon>
        <taxon>Harrimaniidae</taxon>
        <taxon>Saccoglossus</taxon>
    </lineage>
</organism>
<feature type="chain" id="PRO_5045193179" evidence="6">
    <location>
        <begin position="26"/>
        <end position="1472"/>
    </location>
</feature>
<keyword evidence="3" id="KW-1015">Disulfide bond</keyword>
<feature type="domain" description="Ig-like" evidence="8">
    <location>
        <begin position="842"/>
        <end position="943"/>
    </location>
</feature>
<sequence length="1472" mass="162907">MPVLSHTASWFSVVVNISLISTGITIQIVGPSDTTVVDGEDATLDCIITDIVSPYAGAWTNHFDLKIPNVNVEDEGTYNCGSTLESPGTVPGHYAVLGITVPVRSVNIVGHSNGNTAYVVEGSVSAFTCSVIGTKPSADIDWFIGTQLYQGTLSVENDGKLRDTTSVFTFTPNLDNDDDKQLQCKASNTDERSPVMTHVKLYVKVPVLDNPLISDTTNDYLTGSTVIVTSGESYTFTCTAGESRPESTITWYLGSTLMNANAPTTTTNGKLKTTIRSLTFTPERSNHNEQLKCRAGNDVTDPYKESYIVLDVYVSAYIFAFPSEAIVTEQSSTITLYCEATGIPDIVTYTWRKANRDIKISGRYILNDGSLTINNIVREDDGVYTCYASNGVGQPDSASATVTVYYAPVITGTTEYYCETGESISMNVSVNANPLRVTFGDWINDDVVLKDKIDTISTSTVFIDEVTELHFGLYNITARNDIGRVTLQVELYREGEPIVNLNDQTGIINWSRHEDMKYQCVKIEKLNRDDNWSIEENCLDRDVVEYTVKDSNAEYRVTYCTRGNTCEGHHFKAIKNNDYQNADSVECSNTAAISISVLVSLLGGGVIGFFIGFILIKRVTNKTTTQTPKEDREYTMSSEIRSETGYEIPMSMSSKPRVAVDHTYTTLSPETMEPASEYELPNLKGVNTNGVVYPEPGFTRHYIVDEASLVITDTQLSDNGMYWCQVTVVPFGSDEKPLTLTVIAATEPSQPIVRFNDDSNPFNEDDVITMTCTSTGIPTPIFSWLRDTQPLPALDKYQLNADGTVLTINTCDQDDNGRTFTCQVSNFKGSKTDDIALNIRFPTESVTLSGITDPLKEGETKILTCTTSTSNPASQISWLKDNNVWTANTYESITSDVTRDGDYNGKISEQQMTIFIKAEHNNKSYQCQSSHTDFTGHVTSTVTDLTVYFKPPSVSLSGYSTAVKSGDMLTLTCETDSSNPAAVISWYKDGDIFTGNSDETISDYSEIDGDNGGTIRQQDLEIRLLPSHNMVQYQCKAVTTEINSISVDSATQQITVYFSPSYSSSCVIQLTGYPSNIDHVMEDDNLVLTCTSCSSNPDAVLEWYQDNQPIKDNLNSIMYTNGEFNGRKTTQNLSLVLSYHHHNNELYCVAVNDEFDNCVSTSEPVKLNVYYTPIAVNKTRNEKSRANEGETGELRCQINSNPTSTLQWISLNGSVLTTNDRITISNSTHGTLHESIITISKTESDDYGNYTCFAKSDFANTTFIVIFQGKNDTVLDERRYENVAGDYSEIENKLESDKNADVAYESIEKIGPTKNEDEKYAKLSFDKNEVVYMKSGQKTIEFPRDRVCIKSIISTGKLYEISKAEAWNIDGVSGHIDVVIKKSSNGDPLVENEIVKEIEILQSIRGNSNIIRILGCCTEKAPSFIILDHLNVDLKTFLQSQHTYKAMEAPNKELISFVLNIANGMEYLSSLK</sequence>
<evidence type="ECO:0000256" key="5">
    <source>
        <dbReference type="ARBA" id="ARBA00023319"/>
    </source>
</evidence>
<evidence type="ECO:0000256" key="2">
    <source>
        <dbReference type="ARBA" id="ARBA00023136"/>
    </source>
</evidence>
<dbReference type="SUPFAM" id="SSF48726">
    <property type="entry name" value="Immunoglobulin"/>
    <property type="match status" value="10"/>
</dbReference>
<dbReference type="Pfam" id="PF07679">
    <property type="entry name" value="I-set"/>
    <property type="match status" value="2"/>
</dbReference>
<proteinExistence type="predicted"/>
<dbReference type="InterPro" id="IPR001245">
    <property type="entry name" value="Ser-Thr/Tyr_kinase_cat_dom"/>
</dbReference>
<feature type="domain" description="Ig-like" evidence="8">
    <location>
        <begin position="1173"/>
        <end position="1262"/>
    </location>
</feature>
<evidence type="ECO:0000259" key="7">
    <source>
        <dbReference type="PROSITE" id="PS50011"/>
    </source>
</evidence>
<feature type="domain" description="Ig-like" evidence="8">
    <location>
        <begin position="211"/>
        <end position="309"/>
    </location>
</feature>
<feature type="domain" description="Ig-like" evidence="8">
    <location>
        <begin position="952"/>
        <end position="1046"/>
    </location>
</feature>
<feature type="domain" description="Ig-like" evidence="8">
    <location>
        <begin position="751"/>
        <end position="838"/>
    </location>
</feature>
<dbReference type="InterPro" id="IPR007110">
    <property type="entry name" value="Ig-like_dom"/>
</dbReference>
<protein>
    <submittedName>
        <fullName evidence="10">Uncharacterized protein LOC102806266</fullName>
    </submittedName>
</protein>
<dbReference type="RefSeq" id="XP_006812724.1">
    <property type="nucleotide sequence ID" value="XM_006812661.1"/>
</dbReference>
<evidence type="ECO:0000256" key="6">
    <source>
        <dbReference type="SAM" id="SignalP"/>
    </source>
</evidence>
<dbReference type="PROSITE" id="PS50011">
    <property type="entry name" value="PROTEIN_KINASE_DOM"/>
    <property type="match status" value="1"/>
</dbReference>
<evidence type="ECO:0000256" key="3">
    <source>
        <dbReference type="ARBA" id="ARBA00023157"/>
    </source>
</evidence>
<evidence type="ECO:0000313" key="10">
    <source>
        <dbReference type="RefSeq" id="XP_006812724.1"/>
    </source>
</evidence>
<dbReference type="PROSITE" id="PS50835">
    <property type="entry name" value="IG_LIKE"/>
    <property type="match status" value="9"/>
</dbReference>
<dbReference type="Pfam" id="PF07714">
    <property type="entry name" value="PK_Tyr_Ser-Thr"/>
    <property type="match status" value="1"/>
</dbReference>
<dbReference type="InterPro" id="IPR000719">
    <property type="entry name" value="Prot_kinase_dom"/>
</dbReference>
<dbReference type="InterPro" id="IPR011009">
    <property type="entry name" value="Kinase-like_dom_sf"/>
</dbReference>
<evidence type="ECO:0000256" key="1">
    <source>
        <dbReference type="ARBA" id="ARBA00004479"/>
    </source>
</evidence>
<evidence type="ECO:0000259" key="8">
    <source>
        <dbReference type="PROSITE" id="PS50835"/>
    </source>
</evidence>
<feature type="signal peptide" evidence="6">
    <location>
        <begin position="1"/>
        <end position="25"/>
    </location>
</feature>
<keyword evidence="6" id="KW-0732">Signal</keyword>
<dbReference type="InterPro" id="IPR003599">
    <property type="entry name" value="Ig_sub"/>
</dbReference>
<dbReference type="GeneID" id="102806266"/>
<gene>
    <name evidence="10" type="primary">LOC102806266</name>
</gene>
<dbReference type="SMART" id="SM00409">
    <property type="entry name" value="IG"/>
    <property type="match status" value="11"/>
</dbReference>
<dbReference type="Gene3D" id="3.30.200.20">
    <property type="entry name" value="Phosphorylase Kinase, domain 1"/>
    <property type="match status" value="1"/>
</dbReference>
<dbReference type="PANTHER" id="PTHR11640:SF136">
    <property type="entry name" value="NEPHRIN"/>
    <property type="match status" value="1"/>
</dbReference>